<protein>
    <submittedName>
        <fullName evidence="1">Uncharacterized protein</fullName>
    </submittedName>
</protein>
<reference evidence="2" key="1">
    <citation type="submission" date="2016-06" db="EMBL/GenBank/DDBJ databases">
        <title>Parallel loss of symbiosis genes in relatives of nitrogen-fixing non-legume Parasponia.</title>
        <authorList>
            <person name="Van Velzen R."/>
            <person name="Holmer R."/>
            <person name="Bu F."/>
            <person name="Rutten L."/>
            <person name="Van Zeijl A."/>
            <person name="Liu W."/>
            <person name="Santuari L."/>
            <person name="Cao Q."/>
            <person name="Sharma T."/>
            <person name="Shen D."/>
            <person name="Roswanjaya Y."/>
            <person name="Wardhani T."/>
            <person name="Kalhor M.S."/>
            <person name="Jansen J."/>
            <person name="Van den Hoogen J."/>
            <person name="Gungor B."/>
            <person name="Hartog M."/>
            <person name="Hontelez J."/>
            <person name="Verver J."/>
            <person name="Yang W.-C."/>
            <person name="Schijlen E."/>
            <person name="Repin R."/>
            <person name="Schilthuizen M."/>
            <person name="Schranz E."/>
            <person name="Heidstra R."/>
            <person name="Miyata K."/>
            <person name="Fedorova E."/>
            <person name="Kohlen W."/>
            <person name="Bisseling T."/>
            <person name="Smit S."/>
            <person name="Geurts R."/>
        </authorList>
    </citation>
    <scope>NUCLEOTIDE SEQUENCE [LARGE SCALE GENOMIC DNA]</scope>
    <source>
        <strain evidence="2">cv. WU1-14</strain>
    </source>
</reference>
<accession>A0A2P5DXC1</accession>
<dbReference type="AlphaFoldDB" id="A0A2P5DXC1"/>
<dbReference type="EMBL" id="JXTB01000011">
    <property type="protein sequence ID" value="PON77923.1"/>
    <property type="molecule type" value="Genomic_DNA"/>
</dbReference>
<comment type="caution">
    <text evidence="1">The sequence shown here is derived from an EMBL/GenBank/DDBJ whole genome shotgun (WGS) entry which is preliminary data.</text>
</comment>
<organism evidence="1 2">
    <name type="scientific">Parasponia andersonii</name>
    <name type="common">Sponia andersonii</name>
    <dbReference type="NCBI Taxonomy" id="3476"/>
    <lineage>
        <taxon>Eukaryota</taxon>
        <taxon>Viridiplantae</taxon>
        <taxon>Streptophyta</taxon>
        <taxon>Embryophyta</taxon>
        <taxon>Tracheophyta</taxon>
        <taxon>Spermatophyta</taxon>
        <taxon>Magnoliopsida</taxon>
        <taxon>eudicotyledons</taxon>
        <taxon>Gunneridae</taxon>
        <taxon>Pentapetalae</taxon>
        <taxon>rosids</taxon>
        <taxon>fabids</taxon>
        <taxon>Rosales</taxon>
        <taxon>Cannabaceae</taxon>
        <taxon>Parasponia</taxon>
    </lineage>
</organism>
<evidence type="ECO:0000313" key="1">
    <source>
        <dbReference type="EMBL" id="PON77923.1"/>
    </source>
</evidence>
<evidence type="ECO:0000313" key="2">
    <source>
        <dbReference type="Proteomes" id="UP000237105"/>
    </source>
</evidence>
<feature type="non-terminal residue" evidence="1">
    <location>
        <position position="1"/>
    </location>
</feature>
<keyword evidence="2" id="KW-1185">Reference proteome</keyword>
<sequence length="113" mass="13096">LETHILTKGGSGVRRRSDVSNFAATTHYLLKQNVLPHSLLWSSMKRSRLTMLETEPRCWRFLLRRFGQMLSRLIVGTCNSLALSPSFPNWSRSLMRRSKDFHHFGSFIKVCNS</sequence>
<gene>
    <name evidence="1" type="ORF">PanWU01x14_022770</name>
</gene>
<proteinExistence type="predicted"/>
<name>A0A2P5DXC1_PARAD</name>
<dbReference type="Proteomes" id="UP000237105">
    <property type="component" value="Unassembled WGS sequence"/>
</dbReference>